<protein>
    <submittedName>
        <fullName evidence="1">Uncharacterized protein</fullName>
    </submittedName>
</protein>
<evidence type="ECO:0000313" key="2">
    <source>
        <dbReference type="Proteomes" id="UP001516472"/>
    </source>
</evidence>
<dbReference type="Proteomes" id="UP001516472">
    <property type="component" value="Unassembled WGS sequence"/>
</dbReference>
<name>A0ABR9PNB3_9BACT</name>
<dbReference type="RefSeq" id="WP_193348785.1">
    <property type="nucleotide sequence ID" value="NZ_CBCSIP010000139.1"/>
</dbReference>
<keyword evidence="2" id="KW-1185">Reference proteome</keyword>
<proteinExistence type="predicted"/>
<evidence type="ECO:0000313" key="1">
    <source>
        <dbReference type="EMBL" id="MBE4749413.1"/>
    </source>
</evidence>
<accession>A0ABR9PNB3</accession>
<organism evidence="1 2">
    <name type="scientific">Corallococcus soli</name>
    <dbReference type="NCBI Taxonomy" id="2710757"/>
    <lineage>
        <taxon>Bacteria</taxon>
        <taxon>Pseudomonadati</taxon>
        <taxon>Myxococcota</taxon>
        <taxon>Myxococcia</taxon>
        <taxon>Myxococcales</taxon>
        <taxon>Cystobacterineae</taxon>
        <taxon>Myxococcaceae</taxon>
        <taxon>Corallococcus</taxon>
    </lineage>
</organism>
<dbReference type="EMBL" id="JAAIYO010000003">
    <property type="protein sequence ID" value="MBE4749413.1"/>
    <property type="molecule type" value="Genomic_DNA"/>
</dbReference>
<sequence length="106" mass="10870">MGQVLVTLGQAVQGARQDDGRQLLDLDVAAGDIHQPAGEEAVAHLEAQGREGAHRLGDEPVAGVGVQRRGAAARAVEQRVGEAVLVGVGEGDVQPLDGGKLLSLKH</sequence>
<reference evidence="1 2" key="1">
    <citation type="submission" date="2020-02" db="EMBL/GenBank/DDBJ databases">
        <authorList>
            <person name="Babadi Z.K."/>
            <person name="Risdian C."/>
            <person name="Ebrahimipour G.H."/>
            <person name="Wink J."/>
        </authorList>
    </citation>
    <scope>NUCLEOTIDE SEQUENCE [LARGE SCALE GENOMIC DNA]</scope>
    <source>
        <strain evidence="1 2">ZKHCc1 1396</strain>
    </source>
</reference>
<comment type="caution">
    <text evidence="1">The sequence shown here is derived from an EMBL/GenBank/DDBJ whole genome shotgun (WGS) entry which is preliminary data.</text>
</comment>
<gene>
    <name evidence="1" type="ORF">G4177_14700</name>
</gene>